<sequence length="210" mass="22860">MSNIDQFVAGYERFHENYFAGDTPLFGELSQGQNPSTMIIACSDSRVDPAIVMDAKPGDLFVVRNVANLVPPYEKGGGYHGVSAALEFGVCGLGVRHIMVMGHRQCGGIKALTEGVPEGIDGEFIRPWVSMASHAYRRVKADFPNASAGEMACHCELAGIIVSLENLATFPFIKKRIDEGTLTLHGWYFDIETGVMSAYDPKTLKFAPLL</sequence>
<evidence type="ECO:0000256" key="7">
    <source>
        <dbReference type="ARBA" id="ARBA00031969"/>
    </source>
</evidence>
<reference evidence="11" key="1">
    <citation type="submission" date="2014-12" db="EMBL/GenBank/DDBJ databases">
        <authorList>
            <person name="Salcher M.M."/>
        </authorList>
    </citation>
    <scope>NUCLEOTIDE SEQUENCE [LARGE SCALE GENOMIC DNA]</scope>
    <source>
        <strain evidence="11">MMS-10A-171</strain>
    </source>
</reference>
<keyword evidence="5 9" id="KW-0862">Zinc</keyword>
<feature type="binding site" evidence="9">
    <location>
        <position position="103"/>
    </location>
    <ligand>
        <name>Zn(2+)</name>
        <dbReference type="ChEBI" id="CHEBI:29105"/>
    </ligand>
</feature>
<dbReference type="CDD" id="cd00884">
    <property type="entry name" value="beta_CA_cladeB"/>
    <property type="match status" value="1"/>
</dbReference>
<evidence type="ECO:0000256" key="3">
    <source>
        <dbReference type="ARBA" id="ARBA00014628"/>
    </source>
</evidence>
<dbReference type="EMBL" id="LN794158">
    <property type="protein sequence ID" value="CEN56544.1"/>
    <property type="molecule type" value="Genomic_DNA"/>
</dbReference>
<dbReference type="SMART" id="SM00947">
    <property type="entry name" value="Pro_CA"/>
    <property type="match status" value="1"/>
</dbReference>
<dbReference type="Proteomes" id="UP000056322">
    <property type="component" value="Chromosome 1"/>
</dbReference>
<dbReference type="EC" id="4.2.1.1" evidence="2"/>
<evidence type="ECO:0000256" key="4">
    <source>
        <dbReference type="ARBA" id="ARBA00022723"/>
    </source>
</evidence>
<dbReference type="InterPro" id="IPR036874">
    <property type="entry name" value="Carbonic_anhydrase_sf"/>
</dbReference>
<comment type="cofactor">
    <cofactor evidence="9">
        <name>Zn(2+)</name>
        <dbReference type="ChEBI" id="CHEBI:29105"/>
    </cofactor>
    <text evidence="9">Binds 1 zinc ion per subunit.</text>
</comment>
<dbReference type="Gene3D" id="3.40.1050.10">
    <property type="entry name" value="Carbonic anhydrase"/>
    <property type="match status" value="1"/>
</dbReference>
<name>A0A0B7J1L5_9PROT</name>
<dbReference type="STRING" id="1581680.BN1209_1507"/>
<feature type="binding site" evidence="9">
    <location>
        <position position="44"/>
    </location>
    <ligand>
        <name>Zn(2+)</name>
        <dbReference type="ChEBI" id="CHEBI:29105"/>
    </ligand>
</feature>
<comment type="similarity">
    <text evidence="1">Belongs to the beta-class carbonic anhydrase family.</text>
</comment>
<evidence type="ECO:0000313" key="10">
    <source>
        <dbReference type="EMBL" id="CEN56544.1"/>
    </source>
</evidence>
<feature type="binding site" evidence="9">
    <location>
        <position position="42"/>
    </location>
    <ligand>
        <name>Zn(2+)</name>
        <dbReference type="ChEBI" id="CHEBI:29105"/>
    </ligand>
</feature>
<accession>A0A0B7J1L5</accession>
<dbReference type="PANTHER" id="PTHR11002">
    <property type="entry name" value="CARBONIC ANHYDRASE"/>
    <property type="match status" value="1"/>
</dbReference>
<evidence type="ECO:0000256" key="1">
    <source>
        <dbReference type="ARBA" id="ARBA00006217"/>
    </source>
</evidence>
<dbReference type="InterPro" id="IPR015892">
    <property type="entry name" value="Carbonic_anhydrase_CS"/>
</dbReference>
<dbReference type="GO" id="GO:0015976">
    <property type="term" value="P:carbon utilization"/>
    <property type="evidence" value="ECO:0007669"/>
    <property type="project" value="InterPro"/>
</dbReference>
<dbReference type="HOGENOM" id="CLU_053879_5_3_4"/>
<dbReference type="RefSeq" id="WP_045751619.1">
    <property type="nucleotide sequence ID" value="NZ_LN794158.1"/>
</dbReference>
<dbReference type="KEGG" id="mbac:BN1209_1507"/>
<gene>
    <name evidence="10" type="ORF">BN1209_1507</name>
</gene>
<keyword evidence="4 9" id="KW-0479">Metal-binding</keyword>
<dbReference type="InterPro" id="IPR001765">
    <property type="entry name" value="Carbonic_anhydrase"/>
</dbReference>
<feature type="binding site" evidence="9">
    <location>
        <position position="106"/>
    </location>
    <ligand>
        <name>Zn(2+)</name>
        <dbReference type="ChEBI" id="CHEBI:29105"/>
    </ligand>
</feature>
<dbReference type="GO" id="GO:0004089">
    <property type="term" value="F:carbonate dehydratase activity"/>
    <property type="evidence" value="ECO:0007669"/>
    <property type="project" value="UniProtKB-EC"/>
</dbReference>
<dbReference type="AlphaFoldDB" id="A0A0B7J1L5"/>
<keyword evidence="6 10" id="KW-0456">Lyase</keyword>
<dbReference type="PROSITE" id="PS00704">
    <property type="entry name" value="PROK_CO2_ANHYDRASE_1"/>
    <property type="match status" value="1"/>
</dbReference>
<proteinExistence type="inferred from homology"/>
<evidence type="ECO:0000256" key="6">
    <source>
        <dbReference type="ARBA" id="ARBA00023239"/>
    </source>
</evidence>
<evidence type="ECO:0000256" key="5">
    <source>
        <dbReference type="ARBA" id="ARBA00022833"/>
    </source>
</evidence>
<dbReference type="SUPFAM" id="SSF53056">
    <property type="entry name" value="beta-carbonic anhydrase, cab"/>
    <property type="match status" value="1"/>
</dbReference>
<keyword evidence="11" id="KW-1185">Reference proteome</keyword>
<evidence type="ECO:0000256" key="9">
    <source>
        <dbReference type="PIRSR" id="PIRSR601765-1"/>
    </source>
</evidence>
<dbReference type="Pfam" id="PF00484">
    <property type="entry name" value="Pro_CA"/>
    <property type="match status" value="1"/>
</dbReference>
<dbReference type="FunFam" id="3.40.1050.10:FF:000003">
    <property type="entry name" value="Carbonic anhydrase"/>
    <property type="match status" value="1"/>
</dbReference>
<dbReference type="PANTHER" id="PTHR11002:SF76">
    <property type="entry name" value="CARBONIC ANHYDRASE"/>
    <property type="match status" value="1"/>
</dbReference>
<dbReference type="OrthoDB" id="9797527at2"/>
<evidence type="ECO:0000256" key="2">
    <source>
        <dbReference type="ARBA" id="ARBA00012925"/>
    </source>
</evidence>
<comment type="catalytic activity">
    <reaction evidence="8">
        <text>hydrogencarbonate + H(+) = CO2 + H2O</text>
        <dbReference type="Rhea" id="RHEA:10748"/>
        <dbReference type="ChEBI" id="CHEBI:15377"/>
        <dbReference type="ChEBI" id="CHEBI:15378"/>
        <dbReference type="ChEBI" id="CHEBI:16526"/>
        <dbReference type="ChEBI" id="CHEBI:17544"/>
        <dbReference type="EC" id="4.2.1.1"/>
    </reaction>
</comment>
<protein>
    <recommendedName>
        <fullName evidence="3">Carbonic anhydrase</fullName>
        <ecNumber evidence="2">4.2.1.1</ecNumber>
    </recommendedName>
    <alternativeName>
        <fullName evidence="7">Carbonate dehydratase</fullName>
    </alternativeName>
</protein>
<evidence type="ECO:0000256" key="8">
    <source>
        <dbReference type="ARBA" id="ARBA00048348"/>
    </source>
</evidence>
<dbReference type="GO" id="GO:0008270">
    <property type="term" value="F:zinc ion binding"/>
    <property type="evidence" value="ECO:0007669"/>
    <property type="project" value="InterPro"/>
</dbReference>
<dbReference type="InterPro" id="IPR045066">
    <property type="entry name" value="Beta_CA_cladeB"/>
</dbReference>
<evidence type="ECO:0000313" key="11">
    <source>
        <dbReference type="Proteomes" id="UP000056322"/>
    </source>
</evidence>
<organism evidence="10 11">
    <name type="scientific">Candidatus Methylopumilus turicensis</name>
    <dbReference type="NCBI Taxonomy" id="1581680"/>
    <lineage>
        <taxon>Bacteria</taxon>
        <taxon>Pseudomonadati</taxon>
        <taxon>Pseudomonadota</taxon>
        <taxon>Betaproteobacteria</taxon>
        <taxon>Nitrosomonadales</taxon>
        <taxon>Methylophilaceae</taxon>
        <taxon>Candidatus Methylopumilus</taxon>
    </lineage>
</organism>